<reference evidence="1" key="1">
    <citation type="submission" date="2015-04" db="UniProtKB">
        <authorList>
            <consortium name="EnsemblPlants"/>
        </authorList>
    </citation>
    <scope>IDENTIFICATION</scope>
</reference>
<dbReference type="HOGENOM" id="CLU_2227539_0_0_1"/>
<name>A0A0E0K3F9_ORYPU</name>
<dbReference type="AlphaFoldDB" id="A0A0E0K3F9"/>
<organism evidence="1">
    <name type="scientific">Oryza punctata</name>
    <name type="common">Red rice</name>
    <dbReference type="NCBI Taxonomy" id="4537"/>
    <lineage>
        <taxon>Eukaryota</taxon>
        <taxon>Viridiplantae</taxon>
        <taxon>Streptophyta</taxon>
        <taxon>Embryophyta</taxon>
        <taxon>Tracheophyta</taxon>
        <taxon>Spermatophyta</taxon>
        <taxon>Magnoliopsida</taxon>
        <taxon>Liliopsida</taxon>
        <taxon>Poales</taxon>
        <taxon>Poaceae</taxon>
        <taxon>BOP clade</taxon>
        <taxon>Oryzoideae</taxon>
        <taxon>Oryzeae</taxon>
        <taxon>Oryzinae</taxon>
        <taxon>Oryza</taxon>
    </lineage>
</organism>
<proteinExistence type="predicted"/>
<evidence type="ECO:0000313" key="1">
    <source>
        <dbReference type="EnsemblPlants" id="OPUNC02G25070.1"/>
    </source>
</evidence>
<accession>A0A0E0K3F9</accession>
<reference evidence="1" key="2">
    <citation type="submission" date="2018-05" db="EMBL/GenBank/DDBJ databases">
        <title>OpunRS2 (Oryza punctata Reference Sequence Version 2).</title>
        <authorList>
            <person name="Zhang J."/>
            <person name="Kudrna D."/>
            <person name="Lee S."/>
            <person name="Talag J."/>
            <person name="Welchert J."/>
            <person name="Wing R.A."/>
        </authorList>
    </citation>
    <scope>NUCLEOTIDE SEQUENCE [LARGE SCALE GENOMIC DNA]</scope>
</reference>
<evidence type="ECO:0000313" key="2">
    <source>
        <dbReference type="Proteomes" id="UP000026962"/>
    </source>
</evidence>
<dbReference type="Proteomes" id="UP000026962">
    <property type="component" value="Chromosome 2"/>
</dbReference>
<dbReference type="Gramene" id="OPUNC02G25070.1">
    <property type="protein sequence ID" value="OPUNC02G25070.1"/>
    <property type="gene ID" value="OPUNC02G25070"/>
</dbReference>
<keyword evidence="2" id="KW-1185">Reference proteome</keyword>
<protein>
    <submittedName>
        <fullName evidence="1">Uncharacterized protein</fullName>
    </submittedName>
</protein>
<dbReference type="EnsemblPlants" id="OPUNC02G25070.1">
    <property type="protein sequence ID" value="OPUNC02G25070.1"/>
    <property type="gene ID" value="OPUNC02G25070"/>
</dbReference>
<sequence>MWLDVGEYRFLHRYSMEDEKVDRVVSLLDTFWDTWLEEHGEAGAVWAKVESVGIHVLFFDKCMHGFLLESNDTSELSMEDRKVDRVMSLPNTFRDTYVVPGLCPSE</sequence>